<sequence>MGVVAKILGHKDIQMLIKAYGHTMTERIDKEFKEVESIMDRL</sequence>
<evidence type="ECO:0008006" key="3">
    <source>
        <dbReference type="Google" id="ProtNLM"/>
    </source>
</evidence>
<dbReference type="PATRIC" id="fig|1403946.3.peg.2036"/>
<name>W1TQJ2_STRAP</name>
<comment type="caution">
    <text evidence="1">The sequence shown here is derived from an EMBL/GenBank/DDBJ whole genome shotgun (WGS) entry which is preliminary data.</text>
</comment>
<dbReference type="GO" id="GO:0003677">
    <property type="term" value="F:DNA binding"/>
    <property type="evidence" value="ECO:0007669"/>
    <property type="project" value="InterPro"/>
</dbReference>
<evidence type="ECO:0000313" key="1">
    <source>
        <dbReference type="EMBL" id="ETI83902.1"/>
    </source>
</evidence>
<gene>
    <name evidence="1" type="ORF">Q615_SPAC00136G0018</name>
</gene>
<protein>
    <recommendedName>
        <fullName evidence="3">Integrase</fullName>
    </recommendedName>
</protein>
<dbReference type="GO" id="GO:0006310">
    <property type="term" value="P:DNA recombination"/>
    <property type="evidence" value="ECO:0007669"/>
    <property type="project" value="InterPro"/>
</dbReference>
<accession>W1TQJ2</accession>
<dbReference type="Proteomes" id="UP000018846">
    <property type="component" value="Unassembled WGS sequence"/>
</dbReference>
<dbReference type="AlphaFoldDB" id="W1TQJ2"/>
<dbReference type="EMBL" id="AZMF01000136">
    <property type="protein sequence ID" value="ETI83902.1"/>
    <property type="molecule type" value="Genomic_DNA"/>
</dbReference>
<dbReference type="GO" id="GO:0015074">
    <property type="term" value="P:DNA integration"/>
    <property type="evidence" value="ECO:0007669"/>
    <property type="project" value="InterPro"/>
</dbReference>
<evidence type="ECO:0000313" key="2">
    <source>
        <dbReference type="Proteomes" id="UP000018846"/>
    </source>
</evidence>
<dbReference type="InterPro" id="IPR013762">
    <property type="entry name" value="Integrase-like_cat_sf"/>
</dbReference>
<organism evidence="1 2">
    <name type="scientific">Streptococcus anginosus DORA_7</name>
    <dbReference type="NCBI Taxonomy" id="1403946"/>
    <lineage>
        <taxon>Bacteria</taxon>
        <taxon>Bacillati</taxon>
        <taxon>Bacillota</taxon>
        <taxon>Bacilli</taxon>
        <taxon>Lactobacillales</taxon>
        <taxon>Streptococcaceae</taxon>
        <taxon>Streptococcus</taxon>
        <taxon>Streptococcus anginosus group</taxon>
    </lineage>
</organism>
<reference evidence="1 2" key="1">
    <citation type="submission" date="2013-12" db="EMBL/GenBank/DDBJ databases">
        <title>A Varibaculum cambriense genome reconstructed from a premature infant gut community with otherwise low bacterial novelty that shifts toward anaerobic metabolism during the third week of life.</title>
        <authorList>
            <person name="Brown C.T."/>
            <person name="Sharon I."/>
            <person name="Thomas B.C."/>
            <person name="Castelle C.J."/>
            <person name="Morowitz M.J."/>
            <person name="Banfield J.F."/>
        </authorList>
    </citation>
    <scope>NUCLEOTIDE SEQUENCE [LARGE SCALE GENOMIC DNA]</scope>
    <source>
        <strain evidence="2">DORA_7</strain>
    </source>
</reference>
<proteinExistence type="predicted"/>
<dbReference type="Gene3D" id="1.10.443.10">
    <property type="entry name" value="Intergrase catalytic core"/>
    <property type="match status" value="1"/>
</dbReference>